<evidence type="ECO:0000313" key="9">
    <source>
        <dbReference type="EMBL" id="TGE06651.1"/>
    </source>
</evidence>
<dbReference type="SUPFAM" id="SSF55874">
    <property type="entry name" value="ATPase domain of HSP90 chaperone/DNA topoisomerase II/histidine kinase"/>
    <property type="match status" value="1"/>
</dbReference>
<dbReference type="Pfam" id="PF13424">
    <property type="entry name" value="TPR_12"/>
    <property type="match status" value="1"/>
</dbReference>
<dbReference type="InterPro" id="IPR011990">
    <property type="entry name" value="TPR-like_helical_dom_sf"/>
</dbReference>
<organism evidence="9 10">
    <name type="scientific">Hymenobacter fodinae</name>
    <dbReference type="NCBI Taxonomy" id="2510796"/>
    <lineage>
        <taxon>Bacteria</taxon>
        <taxon>Pseudomonadati</taxon>
        <taxon>Bacteroidota</taxon>
        <taxon>Cytophagia</taxon>
        <taxon>Cytophagales</taxon>
        <taxon>Hymenobacteraceae</taxon>
        <taxon>Hymenobacter</taxon>
    </lineage>
</organism>
<feature type="chain" id="PRO_5021393535" evidence="8">
    <location>
        <begin position="27"/>
        <end position="681"/>
    </location>
</feature>
<dbReference type="RefSeq" id="WP_135435422.1">
    <property type="nucleotide sequence ID" value="NZ_SRLA01000003.1"/>
</dbReference>
<evidence type="ECO:0000256" key="8">
    <source>
        <dbReference type="SAM" id="SignalP"/>
    </source>
</evidence>
<protein>
    <submittedName>
        <fullName evidence="9">Tetratricopeptide repeat protein</fullName>
    </submittedName>
</protein>
<name>A0A4Z0P5U0_9BACT</name>
<dbReference type="InterPro" id="IPR019734">
    <property type="entry name" value="TPR_rpt"/>
</dbReference>
<dbReference type="AlphaFoldDB" id="A0A4Z0P5U0"/>
<evidence type="ECO:0000256" key="5">
    <source>
        <dbReference type="ARBA" id="ARBA00038253"/>
    </source>
</evidence>
<keyword evidence="3" id="KW-0677">Repeat</keyword>
<comment type="subcellular location">
    <subcellularLocation>
        <location evidence="1">Cytoplasm</location>
    </subcellularLocation>
</comment>
<comment type="similarity">
    <text evidence="5">Belongs to the Rap family.</text>
</comment>
<dbReference type="InterPro" id="IPR051476">
    <property type="entry name" value="Bac_ResReg_Asp_Phosphatase"/>
</dbReference>
<sequence length="681" mass="75305">MNSLNSFFAVALSAGVSLLAFLPVQAAEASGAPVRPVISGTLPPPAPAASPREVPGGTHRLPRQKLDSLQLRLRQHPQPDTVRVNRLNALALALRTNNPATSAALFREALALSTRLQYLLGRGHARFGLGYHYRDKSQYDSALTYTQRAYHDYTQLRNDYHRARALYGMARIYFEQGLYGQSMASCLEGLQLARAQRSLRPELFLLTQLGHTSTALGEYEQAHQYLRQAQRLAQQLHDPIGSGHAYTALGELSQQQERWARAQQFYEQAIASYQAVYNAQGLLPSRIRLLDMAERQGRAQQALAEGAALLRQATTASEISRLHVVLARAWLQAGQPDSAARHGRQSLRVSQASRLKEVSASAAQLLAQVAARQNRFAEAYRYQQLTSSYADSLTGNATRRLVAALQFRASREREQSQRRELAQQQQVARLRQQRQTILWGALTLVAAVASGLGVWQYRRQQAARDKELRTRLAADLNNDVGALLQQISEQSGLLQEGLADGEAQRRQLDQISESSRSAMRQLNDVVWSLDSKNDKLADLLDRLREYAHEVLDPAGLSVTFAFPTTQLAQPLSSLLRRNLYLIYKESLRNLLDHASCATAVAVSVQLMPGSPTQLALEVRDNCGTQCQPQGRQAGRGLRTISARAQSLGGISYSGSTADGFRVYVVAPLAGGWNAPKRYQPS</sequence>
<keyword evidence="7" id="KW-1133">Transmembrane helix</keyword>
<dbReference type="SUPFAM" id="SSF48452">
    <property type="entry name" value="TPR-like"/>
    <property type="match status" value="2"/>
</dbReference>
<dbReference type="PANTHER" id="PTHR46630:SF1">
    <property type="entry name" value="TETRATRICOPEPTIDE REPEAT PROTEIN 29"/>
    <property type="match status" value="1"/>
</dbReference>
<evidence type="ECO:0000256" key="1">
    <source>
        <dbReference type="ARBA" id="ARBA00004496"/>
    </source>
</evidence>
<keyword evidence="7" id="KW-0812">Transmembrane</keyword>
<dbReference type="SMART" id="SM00028">
    <property type="entry name" value="TPR"/>
    <property type="match status" value="5"/>
</dbReference>
<accession>A0A4Z0P5U0</accession>
<keyword evidence="2" id="KW-0963">Cytoplasm</keyword>
<feature type="region of interest" description="Disordered" evidence="6">
    <location>
        <begin position="38"/>
        <end position="62"/>
    </location>
</feature>
<feature type="signal peptide" evidence="8">
    <location>
        <begin position="1"/>
        <end position="26"/>
    </location>
</feature>
<dbReference type="PANTHER" id="PTHR46630">
    <property type="entry name" value="TETRATRICOPEPTIDE REPEAT PROTEIN 29"/>
    <property type="match status" value="1"/>
</dbReference>
<dbReference type="Pfam" id="PF13181">
    <property type="entry name" value="TPR_8"/>
    <property type="match status" value="1"/>
</dbReference>
<keyword evidence="10" id="KW-1185">Reference proteome</keyword>
<evidence type="ECO:0000256" key="7">
    <source>
        <dbReference type="SAM" id="Phobius"/>
    </source>
</evidence>
<evidence type="ECO:0000256" key="4">
    <source>
        <dbReference type="ARBA" id="ARBA00022803"/>
    </source>
</evidence>
<evidence type="ECO:0000256" key="3">
    <source>
        <dbReference type="ARBA" id="ARBA00022737"/>
    </source>
</evidence>
<keyword evidence="8" id="KW-0732">Signal</keyword>
<reference evidence="9 10" key="1">
    <citation type="submission" date="2019-04" db="EMBL/GenBank/DDBJ databases">
        <authorList>
            <person name="Feng G."/>
            <person name="Zhang J."/>
            <person name="Zhu H."/>
        </authorList>
    </citation>
    <scope>NUCLEOTIDE SEQUENCE [LARGE SCALE GENOMIC DNA]</scope>
    <source>
        <strain evidence="9 10">92R-1</strain>
    </source>
</reference>
<keyword evidence="7" id="KW-0472">Membrane</keyword>
<dbReference type="OrthoDB" id="1523646at2"/>
<evidence type="ECO:0000313" key="10">
    <source>
        <dbReference type="Proteomes" id="UP000298337"/>
    </source>
</evidence>
<evidence type="ECO:0000256" key="6">
    <source>
        <dbReference type="SAM" id="MobiDB-lite"/>
    </source>
</evidence>
<keyword evidence="4" id="KW-0802">TPR repeat</keyword>
<evidence type="ECO:0000256" key="2">
    <source>
        <dbReference type="ARBA" id="ARBA00022490"/>
    </source>
</evidence>
<dbReference type="InterPro" id="IPR036890">
    <property type="entry name" value="HATPase_C_sf"/>
</dbReference>
<gene>
    <name evidence="9" type="ORF">EU556_17620</name>
</gene>
<comment type="caution">
    <text evidence="9">The sequence shown here is derived from an EMBL/GenBank/DDBJ whole genome shotgun (WGS) entry which is preliminary data.</text>
</comment>
<dbReference type="EMBL" id="SRLA01000003">
    <property type="protein sequence ID" value="TGE06651.1"/>
    <property type="molecule type" value="Genomic_DNA"/>
</dbReference>
<feature type="transmembrane region" description="Helical" evidence="7">
    <location>
        <begin position="437"/>
        <end position="457"/>
    </location>
</feature>
<dbReference type="Gene3D" id="3.30.565.10">
    <property type="entry name" value="Histidine kinase-like ATPase, C-terminal domain"/>
    <property type="match status" value="1"/>
</dbReference>
<dbReference type="Proteomes" id="UP000298337">
    <property type="component" value="Unassembled WGS sequence"/>
</dbReference>
<dbReference type="Gene3D" id="1.25.40.10">
    <property type="entry name" value="Tetratricopeptide repeat domain"/>
    <property type="match status" value="1"/>
</dbReference>
<proteinExistence type="inferred from homology"/>
<dbReference type="GO" id="GO:0005737">
    <property type="term" value="C:cytoplasm"/>
    <property type="evidence" value="ECO:0007669"/>
    <property type="project" value="UniProtKB-SubCell"/>
</dbReference>